<feature type="transmembrane region" description="Helical" evidence="1">
    <location>
        <begin position="137"/>
        <end position="161"/>
    </location>
</feature>
<proteinExistence type="predicted"/>
<evidence type="ECO:0000313" key="3">
    <source>
        <dbReference type="Proteomes" id="UP000557204"/>
    </source>
</evidence>
<keyword evidence="1" id="KW-1133">Transmembrane helix</keyword>
<sequence length="216" mass="22875">MFDGARNRLAARRVRPGTGQPLPPFRWWQLAGRSLRTLTLPGPGGAASTYAVDVRRAGDGSDGAVRARLYRDGVQLAVSTLPARLVVPGGRIEVAVGTFGLRRCHYVPAGGGEVPLIPHPSSAEGRRARLHHERPRLSRVVGLASTLLVLAGVCVAVPQIIQEISQVPPVADSIGTFTSPIRLPPTGNVLVGIAAVIGSTERALRMRSNWLDDLAG</sequence>
<keyword evidence="1" id="KW-0472">Membrane</keyword>
<organism evidence="2 3">
    <name type="scientific">Isoptericola sediminis</name>
    <dbReference type="NCBI Taxonomy" id="2733572"/>
    <lineage>
        <taxon>Bacteria</taxon>
        <taxon>Bacillati</taxon>
        <taxon>Actinomycetota</taxon>
        <taxon>Actinomycetes</taxon>
        <taxon>Micrococcales</taxon>
        <taxon>Promicromonosporaceae</taxon>
        <taxon>Isoptericola</taxon>
    </lineage>
</organism>
<dbReference type="AlphaFoldDB" id="A0A849K3Q5"/>
<name>A0A849K3Q5_9MICO</name>
<gene>
    <name evidence="2" type="ORF">HLI28_02465</name>
</gene>
<protein>
    <submittedName>
        <fullName evidence="2">Uncharacterized protein</fullName>
    </submittedName>
</protein>
<comment type="caution">
    <text evidence="2">The sequence shown here is derived from an EMBL/GenBank/DDBJ whole genome shotgun (WGS) entry which is preliminary data.</text>
</comment>
<evidence type="ECO:0000256" key="1">
    <source>
        <dbReference type="SAM" id="Phobius"/>
    </source>
</evidence>
<keyword evidence="1" id="KW-0812">Transmembrane</keyword>
<reference evidence="2 3" key="1">
    <citation type="submission" date="2020-05" db="EMBL/GenBank/DDBJ databases">
        <title>Genome sequence of Isoptericola sp. JC619 isolated from Chilika lagoon, India.</title>
        <authorList>
            <person name="Kumar D."/>
            <person name="Appam K."/>
            <person name="Gandham S."/>
            <person name="Uppada J."/>
            <person name="Sasikala C."/>
            <person name="Venkata Ramana C."/>
        </authorList>
    </citation>
    <scope>NUCLEOTIDE SEQUENCE [LARGE SCALE GENOMIC DNA]</scope>
    <source>
        <strain evidence="2 3">JC619</strain>
    </source>
</reference>
<evidence type="ECO:0000313" key="2">
    <source>
        <dbReference type="EMBL" id="NNU26405.1"/>
    </source>
</evidence>
<feature type="transmembrane region" description="Helical" evidence="1">
    <location>
        <begin position="181"/>
        <end position="198"/>
    </location>
</feature>
<accession>A0A849K3Q5</accession>
<dbReference type="Proteomes" id="UP000557204">
    <property type="component" value="Unassembled WGS sequence"/>
</dbReference>
<dbReference type="EMBL" id="JABFAJ010000003">
    <property type="protein sequence ID" value="NNU26405.1"/>
    <property type="molecule type" value="Genomic_DNA"/>
</dbReference>
<keyword evidence="3" id="KW-1185">Reference proteome</keyword>